<comment type="similarity">
    <text evidence="2">Belongs to the glycosyl hydrolase 15 family.</text>
</comment>
<dbReference type="InParanoid" id="G7E5D2"/>
<reference evidence="11 12" key="1">
    <citation type="journal article" date="2011" name="J. Gen. Appl. Microbiol.">
        <title>Draft genome sequencing of the enigmatic basidiomycete Mixia osmundae.</title>
        <authorList>
            <person name="Nishida H."/>
            <person name="Nagatsuka Y."/>
            <person name="Sugiyama J."/>
        </authorList>
    </citation>
    <scope>NUCLEOTIDE SEQUENCE [LARGE SCALE GENOMIC DNA]</scope>
    <source>
        <strain evidence="12">CBS 9802 / IAM 14324 / JCM 22182 / KY 12970</strain>
    </source>
</reference>
<dbReference type="GO" id="GO:0000324">
    <property type="term" value="C:fungal-type vacuole"/>
    <property type="evidence" value="ECO:0007669"/>
    <property type="project" value="TreeGrafter"/>
</dbReference>
<sequence length="553" mass="61167">MSDSKVDDVVVVQPVTVPRKRSVPPLQWLALAFLAVAVSLQTLRNSLTRSSPNSDSGSGSDVFKNSRDTSLDAWVNKQAETSWKGLLDNFNREGTDAGCMVASPSTELPDYWYQWTRDTALVLKSVVQRWIETDPAASGRDLPASREWSRLELLIRRVADEQIKMQHEQTPSGGFATGGLGEVKFHVNGSAFAGPWGRPQRDGPALRATVMTAVAHHLLNRPVHNNSNSGLDVDYVKEKLYDGKFPSQSLIKADLEYVAHYWQSVGFDLWEEVKGAHFFTLLVSQRALRDGAGLAERLGDAKACRFYCEQAQKLEKKLAQFWYPDKRYLLASLDWASDHGKHSWLDIANILAVNHAPSSSYPIRSDRIMSTHYLVTESFRSIYKINAPDLLQPPSGKVRGLAIGRYPEDVYNGTYGTLGQTVGHAWHLATLGAAEYLYKLANDIAHSSEALTITSVSAPFAQDIFLHAVKNARIQPGAILLPSSAASQTFVKGLVRKADAYLRTVQHFTSYPNGSLSEQYHRDSGAPAGARDLTWSYAAFVSCAQARYGHPTL</sequence>
<keyword evidence="4" id="KW-0378">Hydrolase</keyword>
<dbReference type="InterPro" id="IPR000165">
    <property type="entry name" value="Glucoamylase"/>
</dbReference>
<dbReference type="Pfam" id="PF00723">
    <property type="entry name" value="Glyco_hydro_15"/>
    <property type="match status" value="1"/>
</dbReference>
<evidence type="ECO:0000256" key="1">
    <source>
        <dbReference type="ARBA" id="ARBA00001863"/>
    </source>
</evidence>
<dbReference type="STRING" id="764103.G7E5D2"/>
<accession>G7E5D2</accession>
<protein>
    <recommendedName>
        <fullName evidence="3">glucan 1,4-alpha-glucosidase</fullName>
        <ecNumber evidence="3">3.2.1.3</ecNumber>
    </recommendedName>
    <alternativeName>
        <fullName evidence="9">1,4-alpha-D-glucan glucohydrolase</fullName>
    </alternativeName>
    <alternativeName>
        <fullName evidence="8">Glucan 1,4-alpha-glucosidase</fullName>
    </alternativeName>
</protein>
<dbReference type="SUPFAM" id="SSF48208">
    <property type="entry name" value="Six-hairpin glycosidases"/>
    <property type="match status" value="1"/>
</dbReference>
<comment type="caution">
    <text evidence="11">The sequence shown here is derived from an EMBL/GenBank/DDBJ whole genome shotgun (WGS) entry which is preliminary data.</text>
</comment>
<reference evidence="11 12" key="2">
    <citation type="journal article" date="2012" name="Open Biol.">
        <title>Characteristics of nucleosomes and linker DNA regions on the genome of the basidiomycete Mixia osmundae revealed by mono- and dinucleosome mapping.</title>
        <authorList>
            <person name="Nishida H."/>
            <person name="Kondo S."/>
            <person name="Matsumoto T."/>
            <person name="Suzuki Y."/>
            <person name="Yoshikawa H."/>
            <person name="Taylor T.D."/>
            <person name="Sugiyama J."/>
        </authorList>
    </citation>
    <scope>NUCLEOTIDE SEQUENCE [LARGE SCALE GENOMIC DNA]</scope>
    <source>
        <strain evidence="12">CBS 9802 / IAM 14324 / JCM 22182 / KY 12970</strain>
    </source>
</reference>
<dbReference type="eggNOG" id="ENOG502QPM2">
    <property type="taxonomic scope" value="Eukaryota"/>
</dbReference>
<dbReference type="GO" id="GO:0004339">
    <property type="term" value="F:glucan 1,4-alpha-glucosidase activity"/>
    <property type="evidence" value="ECO:0007669"/>
    <property type="project" value="UniProtKB-EC"/>
</dbReference>
<evidence type="ECO:0000313" key="11">
    <source>
        <dbReference type="EMBL" id="GAA98042.1"/>
    </source>
</evidence>
<keyword evidence="5" id="KW-0119">Carbohydrate metabolism</keyword>
<evidence type="ECO:0000256" key="4">
    <source>
        <dbReference type="ARBA" id="ARBA00022801"/>
    </source>
</evidence>
<evidence type="ECO:0000256" key="9">
    <source>
        <dbReference type="ARBA" id="ARBA00033473"/>
    </source>
</evidence>
<dbReference type="PRINTS" id="PR00736">
    <property type="entry name" value="GLHYDRLASE15"/>
</dbReference>
<dbReference type="OMA" id="SHFWNQS"/>
<dbReference type="AlphaFoldDB" id="G7E5D2"/>
<gene>
    <name evidence="11" type="primary">Mo04723</name>
    <name evidence="11" type="ORF">E5Q_04723</name>
</gene>
<feature type="domain" description="GH15-like" evidence="10">
    <location>
        <begin position="92"/>
        <end position="544"/>
    </location>
</feature>
<proteinExistence type="inferred from homology"/>
<evidence type="ECO:0000256" key="7">
    <source>
        <dbReference type="ARBA" id="ARBA00023326"/>
    </source>
</evidence>
<dbReference type="HOGENOM" id="CLU_012173_2_0_1"/>
<keyword evidence="12" id="KW-1185">Reference proteome</keyword>
<name>G7E5D2_MIXOS</name>
<dbReference type="InterPro" id="IPR008928">
    <property type="entry name" value="6-hairpin_glycosidase_sf"/>
</dbReference>
<evidence type="ECO:0000256" key="8">
    <source>
        <dbReference type="ARBA" id="ARBA00033442"/>
    </source>
</evidence>
<dbReference type="InterPro" id="IPR012341">
    <property type="entry name" value="6hp_glycosidase-like_sf"/>
</dbReference>
<dbReference type="EMBL" id="BABT02000150">
    <property type="protein sequence ID" value="GAA98042.1"/>
    <property type="molecule type" value="Genomic_DNA"/>
</dbReference>
<evidence type="ECO:0000256" key="5">
    <source>
        <dbReference type="ARBA" id="ARBA00023277"/>
    </source>
</evidence>
<comment type="catalytic activity">
    <reaction evidence="1">
        <text>Hydrolysis of terminal (1-&gt;4)-linked alpha-D-glucose residues successively from non-reducing ends of the chains with release of beta-D-glucose.</text>
        <dbReference type="EC" id="3.2.1.3"/>
    </reaction>
</comment>
<evidence type="ECO:0000259" key="10">
    <source>
        <dbReference type="Pfam" id="PF00723"/>
    </source>
</evidence>
<dbReference type="GO" id="GO:0000272">
    <property type="term" value="P:polysaccharide catabolic process"/>
    <property type="evidence" value="ECO:0007669"/>
    <property type="project" value="UniProtKB-KW"/>
</dbReference>
<keyword evidence="7" id="KW-0624">Polysaccharide degradation</keyword>
<dbReference type="OrthoDB" id="6123450at2759"/>
<dbReference type="Proteomes" id="UP000009131">
    <property type="component" value="Unassembled WGS sequence"/>
</dbReference>
<evidence type="ECO:0000256" key="2">
    <source>
        <dbReference type="ARBA" id="ARBA00006188"/>
    </source>
</evidence>
<organism evidence="11 12">
    <name type="scientific">Mixia osmundae (strain CBS 9802 / IAM 14324 / JCM 22182 / KY 12970)</name>
    <dbReference type="NCBI Taxonomy" id="764103"/>
    <lineage>
        <taxon>Eukaryota</taxon>
        <taxon>Fungi</taxon>
        <taxon>Dikarya</taxon>
        <taxon>Basidiomycota</taxon>
        <taxon>Pucciniomycotina</taxon>
        <taxon>Mixiomycetes</taxon>
        <taxon>Mixiales</taxon>
        <taxon>Mixiaceae</taxon>
        <taxon>Mixia</taxon>
    </lineage>
</organism>
<dbReference type="EC" id="3.2.1.3" evidence="3"/>
<dbReference type="RefSeq" id="XP_014569037.1">
    <property type="nucleotide sequence ID" value="XM_014713551.1"/>
</dbReference>
<keyword evidence="6" id="KW-0326">Glycosidase</keyword>
<dbReference type="PANTHER" id="PTHR31616">
    <property type="entry name" value="TREHALASE"/>
    <property type="match status" value="1"/>
</dbReference>
<evidence type="ECO:0000256" key="6">
    <source>
        <dbReference type="ARBA" id="ARBA00023295"/>
    </source>
</evidence>
<dbReference type="Gene3D" id="1.50.10.10">
    <property type="match status" value="1"/>
</dbReference>
<dbReference type="PANTHER" id="PTHR31616:SF9">
    <property type="entry name" value="GLUCOAMYLASE, INTRACELLULAR SPORULATION-SPECIFIC"/>
    <property type="match status" value="1"/>
</dbReference>
<evidence type="ECO:0000313" key="12">
    <source>
        <dbReference type="Proteomes" id="UP000009131"/>
    </source>
</evidence>
<dbReference type="FunCoup" id="G7E5D2">
    <property type="interactions" value="36"/>
</dbReference>
<evidence type="ECO:0000256" key="3">
    <source>
        <dbReference type="ARBA" id="ARBA00012593"/>
    </source>
</evidence>
<dbReference type="InterPro" id="IPR011613">
    <property type="entry name" value="GH15-like"/>
</dbReference>